<accession>A0A4C1T417</accession>
<protein>
    <submittedName>
        <fullName evidence="1">Uncharacterized protein</fullName>
    </submittedName>
</protein>
<gene>
    <name evidence="1" type="ORF">EVAR_4111_1</name>
</gene>
<sequence>MEYRHTSGPGGWRNANSQVAMNTLFIDCLKYPKRSRVRIERWKIPTGLCVCPSTWLAVRIAGSNRELIPNPITVSYLISLAVAIRIIEGTNLLVLPDCATQKNVKIAPSTSSWFEDNVLTTGPTPVLVVWGILFYILGTERTHTTRLGLAPAPVQEQGSFCTRPPHYAEQSHARNIANLYAPATSLRPRFANAHNENPSRRLINISTFHYKRKIKRYNIKKRKERYIYIPTSRQWSKRERRIHNDTKRQNKIMSRMRAL</sequence>
<comment type="caution">
    <text evidence="1">The sequence shown here is derived from an EMBL/GenBank/DDBJ whole genome shotgun (WGS) entry which is preliminary data.</text>
</comment>
<dbReference type="AlphaFoldDB" id="A0A4C1T417"/>
<organism evidence="1 2">
    <name type="scientific">Eumeta variegata</name>
    <name type="common">Bagworm moth</name>
    <name type="synonym">Eumeta japonica</name>
    <dbReference type="NCBI Taxonomy" id="151549"/>
    <lineage>
        <taxon>Eukaryota</taxon>
        <taxon>Metazoa</taxon>
        <taxon>Ecdysozoa</taxon>
        <taxon>Arthropoda</taxon>
        <taxon>Hexapoda</taxon>
        <taxon>Insecta</taxon>
        <taxon>Pterygota</taxon>
        <taxon>Neoptera</taxon>
        <taxon>Endopterygota</taxon>
        <taxon>Lepidoptera</taxon>
        <taxon>Glossata</taxon>
        <taxon>Ditrysia</taxon>
        <taxon>Tineoidea</taxon>
        <taxon>Psychidae</taxon>
        <taxon>Oiketicinae</taxon>
        <taxon>Eumeta</taxon>
    </lineage>
</organism>
<keyword evidence="2" id="KW-1185">Reference proteome</keyword>
<proteinExistence type="predicted"/>
<reference evidence="1 2" key="1">
    <citation type="journal article" date="2019" name="Commun. Biol.">
        <title>The bagworm genome reveals a unique fibroin gene that provides high tensile strength.</title>
        <authorList>
            <person name="Kono N."/>
            <person name="Nakamura H."/>
            <person name="Ohtoshi R."/>
            <person name="Tomita M."/>
            <person name="Numata K."/>
            <person name="Arakawa K."/>
        </authorList>
    </citation>
    <scope>NUCLEOTIDE SEQUENCE [LARGE SCALE GENOMIC DNA]</scope>
</reference>
<evidence type="ECO:0000313" key="1">
    <source>
        <dbReference type="EMBL" id="GBP09263.1"/>
    </source>
</evidence>
<evidence type="ECO:0000313" key="2">
    <source>
        <dbReference type="Proteomes" id="UP000299102"/>
    </source>
</evidence>
<name>A0A4C1T417_EUMVA</name>
<dbReference type="Proteomes" id="UP000299102">
    <property type="component" value="Unassembled WGS sequence"/>
</dbReference>
<dbReference type="EMBL" id="BGZK01000034">
    <property type="protein sequence ID" value="GBP09263.1"/>
    <property type="molecule type" value="Genomic_DNA"/>
</dbReference>